<dbReference type="PROSITE" id="PS50157">
    <property type="entry name" value="ZINC_FINGER_C2H2_2"/>
    <property type="match status" value="1"/>
</dbReference>
<feature type="domain" description="C2H2-type" evidence="3">
    <location>
        <begin position="25"/>
        <end position="52"/>
    </location>
</feature>
<evidence type="ECO:0000259" key="3">
    <source>
        <dbReference type="PROSITE" id="PS50157"/>
    </source>
</evidence>
<organism evidence="4">
    <name type="scientific">Ananas comosus var. bracteatus</name>
    <name type="common">red pineapple</name>
    <dbReference type="NCBI Taxonomy" id="296719"/>
    <lineage>
        <taxon>Eukaryota</taxon>
        <taxon>Viridiplantae</taxon>
        <taxon>Streptophyta</taxon>
        <taxon>Embryophyta</taxon>
        <taxon>Tracheophyta</taxon>
        <taxon>Spermatophyta</taxon>
        <taxon>Magnoliopsida</taxon>
        <taxon>Liliopsida</taxon>
        <taxon>Poales</taxon>
        <taxon>Bromeliaceae</taxon>
        <taxon>Bromelioideae</taxon>
        <taxon>Ananas</taxon>
    </lineage>
</organism>
<dbReference type="SUPFAM" id="SSF57667">
    <property type="entry name" value="beta-beta-alpha zinc fingers"/>
    <property type="match status" value="1"/>
</dbReference>
<proteinExistence type="predicted"/>
<name>A0A6V7PKY9_ANACO</name>
<keyword evidence="1" id="KW-0479">Metal-binding</keyword>
<protein>
    <recommendedName>
        <fullName evidence="3">C2H2-type domain-containing protein</fullName>
    </recommendedName>
</protein>
<dbReference type="AlphaFoldDB" id="A0A6V7PKY9"/>
<dbReference type="EMBL" id="LR862149">
    <property type="protein sequence ID" value="CAD1831313.1"/>
    <property type="molecule type" value="Genomic_DNA"/>
</dbReference>
<feature type="compositionally biased region" description="Basic and acidic residues" evidence="2">
    <location>
        <begin position="92"/>
        <end position="104"/>
    </location>
</feature>
<evidence type="ECO:0000313" key="4">
    <source>
        <dbReference type="EMBL" id="CAD1831313.1"/>
    </source>
</evidence>
<keyword evidence="1" id="KW-0863">Zinc-finger</keyword>
<reference evidence="4" key="1">
    <citation type="submission" date="2020-07" db="EMBL/GenBank/DDBJ databases">
        <authorList>
            <person name="Lin J."/>
        </authorList>
    </citation>
    <scope>NUCLEOTIDE SEQUENCE</scope>
</reference>
<keyword evidence="1" id="KW-0862">Zinc</keyword>
<dbReference type="InterPro" id="IPR013087">
    <property type="entry name" value="Znf_C2H2_type"/>
</dbReference>
<dbReference type="PROSITE" id="PS00028">
    <property type="entry name" value="ZINC_FINGER_C2H2_1"/>
    <property type="match status" value="1"/>
</dbReference>
<dbReference type="InterPro" id="IPR036236">
    <property type="entry name" value="Znf_C2H2_sf"/>
</dbReference>
<accession>A0A6V7PKY9</accession>
<feature type="region of interest" description="Disordered" evidence="2">
    <location>
        <begin position="61"/>
        <end position="104"/>
    </location>
</feature>
<evidence type="ECO:0000256" key="1">
    <source>
        <dbReference type="PROSITE-ProRule" id="PRU00042"/>
    </source>
</evidence>
<dbReference type="Pfam" id="PF13912">
    <property type="entry name" value="zf-C2H2_6"/>
    <property type="match status" value="1"/>
</dbReference>
<gene>
    <name evidence="4" type="ORF">CB5_LOCUS14524</name>
</gene>
<evidence type="ECO:0000256" key="2">
    <source>
        <dbReference type="SAM" id="MobiDB-lite"/>
    </source>
</evidence>
<dbReference type="Gene3D" id="3.30.160.60">
    <property type="entry name" value="Classic Zinc Finger"/>
    <property type="match status" value="1"/>
</dbReference>
<sequence>MSYHRGSNPTVDSELRLGPNQAQAHACSLCSKSFNSLQALGGHQTAHRKEMEEIRRKHGAMVEAQGLSLGPSTVVDRGKKGGDQSKSVASESRSRIMEGSRGAEDDLELKLGSGENIDLTLRL</sequence>
<dbReference type="GO" id="GO:0008270">
    <property type="term" value="F:zinc ion binding"/>
    <property type="evidence" value="ECO:0007669"/>
    <property type="project" value="UniProtKB-KW"/>
</dbReference>